<accession>A0A6G0KFT5</accession>
<dbReference type="AlphaFoldDB" id="A0A6G0KFT5"/>
<dbReference type="GO" id="GO:0003824">
    <property type="term" value="F:catalytic activity"/>
    <property type="evidence" value="ECO:0007669"/>
    <property type="project" value="InterPro"/>
</dbReference>
<evidence type="ECO:0000313" key="2">
    <source>
        <dbReference type="Proteomes" id="UP000488956"/>
    </source>
</evidence>
<protein>
    <recommendedName>
        <fullName evidence="3">PEP-utilising enzyme C-terminal domain-containing protein</fullName>
    </recommendedName>
</protein>
<evidence type="ECO:0008006" key="3">
    <source>
        <dbReference type="Google" id="ProtNLM"/>
    </source>
</evidence>
<proteinExistence type="predicted"/>
<gene>
    <name evidence="1" type="ORF">PF010_g20225</name>
</gene>
<name>A0A6G0KFT5_9STRA</name>
<dbReference type="EMBL" id="QXFX01001701">
    <property type="protein sequence ID" value="KAE9086087.1"/>
    <property type="molecule type" value="Genomic_DNA"/>
</dbReference>
<dbReference type="InterPro" id="IPR015813">
    <property type="entry name" value="Pyrv/PenolPyrv_kinase-like_dom"/>
</dbReference>
<comment type="caution">
    <text evidence="1">The sequence shown here is derived from an EMBL/GenBank/DDBJ whole genome shotgun (WGS) entry which is preliminary data.</text>
</comment>
<evidence type="ECO:0000313" key="1">
    <source>
        <dbReference type="EMBL" id="KAE9086087.1"/>
    </source>
</evidence>
<dbReference type="InterPro" id="IPR040442">
    <property type="entry name" value="Pyrv_kinase-like_dom_sf"/>
</dbReference>
<dbReference type="Proteomes" id="UP000488956">
    <property type="component" value="Unassembled WGS sequence"/>
</dbReference>
<dbReference type="Gene3D" id="3.20.20.60">
    <property type="entry name" value="Phosphoenolpyruvate-binding domains"/>
    <property type="match status" value="1"/>
</dbReference>
<sequence length="45" mass="4795">MNVSKALVQPRMSGLKEANPMMGVRGTVWASTITDMQTKAIAEGS</sequence>
<organism evidence="1 2">
    <name type="scientific">Phytophthora fragariae</name>
    <dbReference type="NCBI Taxonomy" id="53985"/>
    <lineage>
        <taxon>Eukaryota</taxon>
        <taxon>Sar</taxon>
        <taxon>Stramenopiles</taxon>
        <taxon>Oomycota</taxon>
        <taxon>Peronosporomycetes</taxon>
        <taxon>Peronosporales</taxon>
        <taxon>Peronosporaceae</taxon>
        <taxon>Phytophthora</taxon>
    </lineage>
</organism>
<reference evidence="1 2" key="1">
    <citation type="submission" date="2018-09" db="EMBL/GenBank/DDBJ databases">
        <title>Genomic investigation of the strawberry pathogen Phytophthora fragariae indicates pathogenicity is determined by transcriptional variation in three key races.</title>
        <authorList>
            <person name="Adams T.M."/>
            <person name="Armitage A.D."/>
            <person name="Sobczyk M.K."/>
            <person name="Bates H.J."/>
            <person name="Dunwell J.M."/>
            <person name="Nellist C.F."/>
            <person name="Harrison R.J."/>
        </authorList>
    </citation>
    <scope>NUCLEOTIDE SEQUENCE [LARGE SCALE GENOMIC DNA]</scope>
    <source>
        <strain evidence="1 2">ONT-3</strain>
    </source>
</reference>
<dbReference type="SUPFAM" id="SSF51621">
    <property type="entry name" value="Phosphoenolpyruvate/pyruvate domain"/>
    <property type="match status" value="1"/>
</dbReference>